<evidence type="ECO:0000256" key="1">
    <source>
        <dbReference type="ARBA" id="ARBA00023125"/>
    </source>
</evidence>
<comment type="caution">
    <text evidence="4">The sequence shown here is derived from an EMBL/GenBank/DDBJ whole genome shotgun (WGS) entry which is preliminary data.</text>
</comment>
<evidence type="ECO:0000313" key="5">
    <source>
        <dbReference type="Proteomes" id="UP000263486"/>
    </source>
</evidence>
<proteinExistence type="predicted"/>
<evidence type="ECO:0000313" key="4">
    <source>
        <dbReference type="EMBL" id="REI40552.1"/>
    </source>
</evidence>
<dbReference type="PANTHER" id="PTHR43479:SF11">
    <property type="entry name" value="ACREF_ENVCD OPERON REPRESSOR-RELATED"/>
    <property type="match status" value="1"/>
</dbReference>
<dbReference type="EMBL" id="QUAJ01000018">
    <property type="protein sequence ID" value="REI40552.1"/>
    <property type="molecule type" value="Genomic_DNA"/>
</dbReference>
<dbReference type="InterPro" id="IPR009057">
    <property type="entry name" value="Homeodomain-like_sf"/>
</dbReference>
<evidence type="ECO:0000259" key="3">
    <source>
        <dbReference type="PROSITE" id="PS50977"/>
    </source>
</evidence>
<organism evidence="4 5">
    <name type="scientific">Psychrilyobacter piezotolerans</name>
    <dbReference type="NCBI Taxonomy" id="2293438"/>
    <lineage>
        <taxon>Bacteria</taxon>
        <taxon>Fusobacteriati</taxon>
        <taxon>Fusobacteriota</taxon>
        <taxon>Fusobacteriia</taxon>
        <taxon>Fusobacteriales</taxon>
        <taxon>Fusobacteriaceae</taxon>
        <taxon>Psychrilyobacter</taxon>
    </lineage>
</organism>
<dbReference type="PROSITE" id="PS50977">
    <property type="entry name" value="HTH_TETR_2"/>
    <property type="match status" value="1"/>
</dbReference>
<accession>A0ABX9KFF5</accession>
<keyword evidence="1 2" id="KW-0238">DNA-binding</keyword>
<dbReference type="SUPFAM" id="SSF46689">
    <property type="entry name" value="Homeodomain-like"/>
    <property type="match status" value="1"/>
</dbReference>
<dbReference type="Proteomes" id="UP000263486">
    <property type="component" value="Unassembled WGS sequence"/>
</dbReference>
<dbReference type="InterPro" id="IPR001647">
    <property type="entry name" value="HTH_TetR"/>
</dbReference>
<reference evidence="4 5" key="1">
    <citation type="submission" date="2018-08" db="EMBL/GenBank/DDBJ databases">
        <title>Draft genome sequence of Psychrilyobacter sp. strain SD5 isolated from Black Sea water.</title>
        <authorList>
            <person name="Yadav S."/>
            <person name="Villanueva L."/>
            <person name="Damste J.S.S."/>
        </authorList>
    </citation>
    <scope>NUCLEOTIDE SEQUENCE [LARGE SCALE GENOMIC DNA]</scope>
    <source>
        <strain evidence="4 5">SD5</strain>
    </source>
</reference>
<dbReference type="RefSeq" id="WP_114642797.1">
    <property type="nucleotide sequence ID" value="NZ_JAACIO010000019.1"/>
</dbReference>
<dbReference type="Gene3D" id="1.10.357.10">
    <property type="entry name" value="Tetracycline Repressor, domain 2"/>
    <property type="match status" value="1"/>
</dbReference>
<dbReference type="Pfam" id="PF00440">
    <property type="entry name" value="TetR_N"/>
    <property type="match status" value="1"/>
</dbReference>
<name>A0ABX9KFF5_9FUSO</name>
<dbReference type="PANTHER" id="PTHR43479">
    <property type="entry name" value="ACREF/ENVCD OPERON REPRESSOR-RELATED"/>
    <property type="match status" value="1"/>
</dbReference>
<protein>
    <submittedName>
        <fullName evidence="4">TetR family transcriptional regulator</fullName>
    </submittedName>
</protein>
<dbReference type="InterPro" id="IPR050624">
    <property type="entry name" value="HTH-type_Tx_Regulator"/>
</dbReference>
<feature type="DNA-binding region" description="H-T-H motif" evidence="2">
    <location>
        <begin position="31"/>
        <end position="50"/>
    </location>
</feature>
<feature type="domain" description="HTH tetR-type" evidence="3">
    <location>
        <begin position="8"/>
        <end position="68"/>
    </location>
</feature>
<evidence type="ECO:0000256" key="2">
    <source>
        <dbReference type="PROSITE-ProRule" id="PRU00335"/>
    </source>
</evidence>
<sequence length="194" mass="22986">MTQVIAKHEKKIQIIKALHNCLLKKPFNQTSIKDIANEAGLNHGLIHYYFNKKDDILLEYVDYMSEFYLSLLHDWIESIMLNQSTDVDIKKETLMFMNDIITTSNNEFSKILLEIWGIASYNNNVRQKLEKTYSDWEQGINKVIKKFQTDDETANFISKIWLTFAEGLILFSTIREQNEKERLELLEKLFYFIS</sequence>
<gene>
    <name evidence="4" type="ORF">DYH56_10360</name>
</gene>
<keyword evidence="5" id="KW-1185">Reference proteome</keyword>